<comment type="caution">
    <text evidence="9">The sequence shown here is derived from an EMBL/GenBank/DDBJ whole genome shotgun (WGS) entry which is preliminary data.</text>
</comment>
<sequence length="283" mass="31892">DFIRVAYYFADRFNTLSTRGSYADVVFLSEWDEEICKSRSTEGDHLPSMFCPEALGSNYSTGIATSDGSIRSFICHSYLSFTAEFLSYVNVSGGAKVAGSPFLLHQTPRPEKPPYSYIALIAMAISSAPNQRITLNGIYKFIMDKFPYYRDNKQGWQNSIRHNLSLNNCFVKVPREKSGSDGGGKGSYWMLDPGEADMFEKGNYRRRRTRKQRGERVKTLRAAQQQTNECTTFGAQDLSSSSRIQDSEVSDTRTQSCNKDSKPNKASLFTIEYLMKPSSCENS</sequence>
<keyword evidence="5 6" id="KW-0539">Nucleus</keyword>
<dbReference type="SMART" id="SM00339">
    <property type="entry name" value="FH"/>
    <property type="match status" value="1"/>
</dbReference>
<dbReference type="PROSITE" id="PS50039">
    <property type="entry name" value="FORK_HEAD_3"/>
    <property type="match status" value="1"/>
</dbReference>
<dbReference type="GO" id="GO:0000981">
    <property type="term" value="F:DNA-binding transcription factor activity, RNA polymerase II-specific"/>
    <property type="evidence" value="ECO:0007669"/>
    <property type="project" value="TreeGrafter"/>
</dbReference>
<dbReference type="PANTHER" id="PTHR11829:SF388">
    <property type="entry name" value="FORK HEAD DOMAIN-CONTAINING PROTEIN L1-RELATED"/>
    <property type="match status" value="1"/>
</dbReference>
<evidence type="ECO:0000256" key="4">
    <source>
        <dbReference type="ARBA" id="ARBA00023163"/>
    </source>
</evidence>
<dbReference type="Pfam" id="PF00250">
    <property type="entry name" value="Forkhead"/>
    <property type="match status" value="1"/>
</dbReference>
<evidence type="ECO:0000256" key="3">
    <source>
        <dbReference type="ARBA" id="ARBA00023125"/>
    </source>
</evidence>
<dbReference type="InterPro" id="IPR050211">
    <property type="entry name" value="FOX_domain-containing"/>
</dbReference>
<feature type="region of interest" description="Disordered" evidence="7">
    <location>
        <begin position="207"/>
        <end position="263"/>
    </location>
</feature>
<dbReference type="PANTHER" id="PTHR11829">
    <property type="entry name" value="FORKHEAD BOX PROTEIN"/>
    <property type="match status" value="1"/>
</dbReference>
<gene>
    <name evidence="9" type="ORF">L9F63_023902</name>
</gene>
<reference evidence="9" key="2">
    <citation type="submission" date="2023-05" db="EMBL/GenBank/DDBJ databases">
        <authorList>
            <person name="Fouks B."/>
        </authorList>
    </citation>
    <scope>NUCLEOTIDE SEQUENCE</scope>
    <source>
        <strain evidence="9">Stay&amp;Tobe</strain>
        <tissue evidence="9">Testes</tissue>
    </source>
</reference>
<feature type="non-terminal residue" evidence="9">
    <location>
        <position position="1"/>
    </location>
</feature>
<evidence type="ECO:0000313" key="9">
    <source>
        <dbReference type="EMBL" id="KAJ9580919.1"/>
    </source>
</evidence>
<organism evidence="9 10">
    <name type="scientific">Diploptera punctata</name>
    <name type="common">Pacific beetle cockroach</name>
    <dbReference type="NCBI Taxonomy" id="6984"/>
    <lineage>
        <taxon>Eukaryota</taxon>
        <taxon>Metazoa</taxon>
        <taxon>Ecdysozoa</taxon>
        <taxon>Arthropoda</taxon>
        <taxon>Hexapoda</taxon>
        <taxon>Insecta</taxon>
        <taxon>Pterygota</taxon>
        <taxon>Neoptera</taxon>
        <taxon>Polyneoptera</taxon>
        <taxon>Dictyoptera</taxon>
        <taxon>Blattodea</taxon>
        <taxon>Blaberoidea</taxon>
        <taxon>Blaberidae</taxon>
        <taxon>Diplopterinae</taxon>
        <taxon>Diploptera</taxon>
    </lineage>
</organism>
<dbReference type="AlphaFoldDB" id="A0AAD8E8S8"/>
<dbReference type="InterPro" id="IPR036388">
    <property type="entry name" value="WH-like_DNA-bd_sf"/>
</dbReference>
<evidence type="ECO:0000256" key="5">
    <source>
        <dbReference type="ARBA" id="ARBA00023242"/>
    </source>
</evidence>
<feature type="DNA-binding region" description="Fork-head" evidence="6">
    <location>
        <begin position="112"/>
        <end position="209"/>
    </location>
</feature>
<evidence type="ECO:0000259" key="8">
    <source>
        <dbReference type="PROSITE" id="PS50039"/>
    </source>
</evidence>
<feature type="compositionally biased region" description="Polar residues" evidence="7">
    <location>
        <begin position="222"/>
        <end position="244"/>
    </location>
</feature>
<keyword evidence="3 6" id="KW-0238">DNA-binding</keyword>
<evidence type="ECO:0000313" key="10">
    <source>
        <dbReference type="Proteomes" id="UP001233999"/>
    </source>
</evidence>
<dbReference type="EMBL" id="JASPKZ010008093">
    <property type="protein sequence ID" value="KAJ9580919.1"/>
    <property type="molecule type" value="Genomic_DNA"/>
</dbReference>
<evidence type="ECO:0000256" key="6">
    <source>
        <dbReference type="PROSITE-ProRule" id="PRU00089"/>
    </source>
</evidence>
<dbReference type="FunFam" id="1.10.10.10:FF:000016">
    <property type="entry name" value="Forkhead box protein I1"/>
    <property type="match status" value="1"/>
</dbReference>
<dbReference type="GO" id="GO:0009653">
    <property type="term" value="P:anatomical structure morphogenesis"/>
    <property type="evidence" value="ECO:0007669"/>
    <property type="project" value="TreeGrafter"/>
</dbReference>
<dbReference type="GO" id="GO:0005634">
    <property type="term" value="C:nucleus"/>
    <property type="evidence" value="ECO:0007669"/>
    <property type="project" value="UniProtKB-SubCell"/>
</dbReference>
<proteinExistence type="predicted"/>
<evidence type="ECO:0000256" key="7">
    <source>
        <dbReference type="SAM" id="MobiDB-lite"/>
    </source>
</evidence>
<reference evidence="9" key="1">
    <citation type="journal article" date="2023" name="IScience">
        <title>Live-bearing cockroach genome reveals convergent evolutionary mechanisms linked to viviparity in insects and beyond.</title>
        <authorList>
            <person name="Fouks B."/>
            <person name="Harrison M.C."/>
            <person name="Mikhailova A.A."/>
            <person name="Marchal E."/>
            <person name="English S."/>
            <person name="Carruthers M."/>
            <person name="Jennings E.C."/>
            <person name="Chiamaka E.L."/>
            <person name="Frigard R.A."/>
            <person name="Pippel M."/>
            <person name="Attardo G.M."/>
            <person name="Benoit J.B."/>
            <person name="Bornberg-Bauer E."/>
            <person name="Tobe S.S."/>
        </authorList>
    </citation>
    <scope>NUCLEOTIDE SEQUENCE</scope>
    <source>
        <strain evidence="9">Stay&amp;Tobe</strain>
    </source>
</reference>
<dbReference type="PROSITE" id="PS00657">
    <property type="entry name" value="FORK_HEAD_1"/>
    <property type="match status" value="1"/>
</dbReference>
<feature type="domain" description="Fork-head" evidence="8">
    <location>
        <begin position="112"/>
        <end position="209"/>
    </location>
</feature>
<comment type="subcellular location">
    <subcellularLocation>
        <location evidence="1 6">Nucleus</location>
    </subcellularLocation>
</comment>
<name>A0AAD8E8S8_DIPPU</name>
<keyword evidence="2" id="KW-0805">Transcription regulation</keyword>
<evidence type="ECO:0000256" key="1">
    <source>
        <dbReference type="ARBA" id="ARBA00004123"/>
    </source>
</evidence>
<keyword evidence="10" id="KW-1185">Reference proteome</keyword>
<dbReference type="InterPro" id="IPR030456">
    <property type="entry name" value="TF_fork_head_CS_2"/>
</dbReference>
<protein>
    <recommendedName>
        <fullName evidence="8">Fork-head domain-containing protein</fullName>
    </recommendedName>
</protein>
<dbReference type="Proteomes" id="UP001233999">
    <property type="component" value="Unassembled WGS sequence"/>
</dbReference>
<feature type="non-terminal residue" evidence="9">
    <location>
        <position position="283"/>
    </location>
</feature>
<dbReference type="InterPro" id="IPR036390">
    <property type="entry name" value="WH_DNA-bd_sf"/>
</dbReference>
<dbReference type="PROSITE" id="PS00658">
    <property type="entry name" value="FORK_HEAD_2"/>
    <property type="match status" value="1"/>
</dbReference>
<dbReference type="SUPFAM" id="SSF46785">
    <property type="entry name" value="Winged helix' DNA-binding domain"/>
    <property type="match status" value="1"/>
</dbReference>
<dbReference type="GO" id="GO:0030154">
    <property type="term" value="P:cell differentiation"/>
    <property type="evidence" value="ECO:0007669"/>
    <property type="project" value="TreeGrafter"/>
</dbReference>
<dbReference type="GO" id="GO:0000978">
    <property type="term" value="F:RNA polymerase II cis-regulatory region sequence-specific DNA binding"/>
    <property type="evidence" value="ECO:0007669"/>
    <property type="project" value="TreeGrafter"/>
</dbReference>
<accession>A0AAD8E8S8</accession>
<dbReference type="InterPro" id="IPR001766">
    <property type="entry name" value="Fork_head_dom"/>
</dbReference>
<dbReference type="Gene3D" id="1.10.10.10">
    <property type="entry name" value="Winged helix-like DNA-binding domain superfamily/Winged helix DNA-binding domain"/>
    <property type="match status" value="1"/>
</dbReference>
<dbReference type="PRINTS" id="PR00053">
    <property type="entry name" value="FORKHEAD"/>
</dbReference>
<dbReference type="InterPro" id="IPR018122">
    <property type="entry name" value="TF_fork_head_CS_1"/>
</dbReference>
<evidence type="ECO:0000256" key="2">
    <source>
        <dbReference type="ARBA" id="ARBA00023015"/>
    </source>
</evidence>
<keyword evidence="4" id="KW-0804">Transcription</keyword>